<evidence type="ECO:0000256" key="1">
    <source>
        <dbReference type="SAM" id="SignalP"/>
    </source>
</evidence>
<reference evidence="2" key="2">
    <citation type="submission" date="2025-09" db="UniProtKB">
        <authorList>
            <consortium name="Ensembl"/>
        </authorList>
    </citation>
    <scope>IDENTIFICATION</scope>
</reference>
<dbReference type="AlphaFoldDB" id="A0A3Q3IB51"/>
<dbReference type="Ensembl" id="ENSMALT00000000901.1">
    <property type="protein sequence ID" value="ENSMALP00000000862.1"/>
    <property type="gene ID" value="ENSMALG00000000668.1"/>
</dbReference>
<evidence type="ECO:0000313" key="2">
    <source>
        <dbReference type="Ensembl" id="ENSMALP00000000862.1"/>
    </source>
</evidence>
<dbReference type="STRING" id="43700.ENSMALP00000000862"/>
<dbReference type="Gene3D" id="3.30.60.20">
    <property type="match status" value="1"/>
</dbReference>
<organism evidence="2 3">
    <name type="scientific">Monopterus albus</name>
    <name type="common">Swamp eel</name>
    <dbReference type="NCBI Taxonomy" id="43700"/>
    <lineage>
        <taxon>Eukaryota</taxon>
        <taxon>Metazoa</taxon>
        <taxon>Chordata</taxon>
        <taxon>Craniata</taxon>
        <taxon>Vertebrata</taxon>
        <taxon>Euteleostomi</taxon>
        <taxon>Actinopterygii</taxon>
        <taxon>Neopterygii</taxon>
        <taxon>Teleostei</taxon>
        <taxon>Neoteleostei</taxon>
        <taxon>Acanthomorphata</taxon>
        <taxon>Anabantaria</taxon>
        <taxon>Synbranchiformes</taxon>
        <taxon>Synbranchidae</taxon>
        <taxon>Monopterus</taxon>
    </lineage>
</organism>
<feature type="chain" id="PRO_5018527942" description="Phorbol-ester/DAG-type domain-containing protein" evidence="1">
    <location>
        <begin position="20"/>
        <end position="189"/>
    </location>
</feature>
<sequence length="189" mass="21825">MSFLLFVLSFCAEKGQVYKQKKPTMYPPWSTTFDAHIHRGRIMHVMVKDRAAELKSEATVPLEPLATRCKKENGKLEIWVSAVCQTEGDPESEREQEGLFTLHQRRGAIKQAKIHVVKCHEFSATFFPQPTFCSVCKEFVWYAANGHIIKSPNYSFSLIIVVISPDVLHCRGLNKQGYQCRRKFQYIFH</sequence>
<reference evidence="2" key="1">
    <citation type="submission" date="2025-08" db="UniProtKB">
        <authorList>
            <consortium name="Ensembl"/>
        </authorList>
    </citation>
    <scope>IDENTIFICATION</scope>
</reference>
<evidence type="ECO:0000313" key="3">
    <source>
        <dbReference type="Proteomes" id="UP000261600"/>
    </source>
</evidence>
<dbReference type="SUPFAM" id="SSF57889">
    <property type="entry name" value="Cysteine-rich domain"/>
    <property type="match status" value="1"/>
</dbReference>
<dbReference type="Proteomes" id="UP000261600">
    <property type="component" value="Unplaced"/>
</dbReference>
<name>A0A3Q3IB51_MONAL</name>
<dbReference type="Pfam" id="PF21494">
    <property type="entry name" value="PKC_C2"/>
    <property type="match status" value="1"/>
</dbReference>
<protein>
    <recommendedName>
        <fullName evidence="4">Phorbol-ester/DAG-type domain-containing protein</fullName>
    </recommendedName>
</protein>
<dbReference type="SUPFAM" id="SSF49562">
    <property type="entry name" value="C2 domain (Calcium/lipid-binding domain, CaLB)"/>
    <property type="match status" value="1"/>
</dbReference>
<dbReference type="InterPro" id="IPR046349">
    <property type="entry name" value="C1-like_sf"/>
</dbReference>
<feature type="signal peptide" evidence="1">
    <location>
        <begin position="1"/>
        <end position="19"/>
    </location>
</feature>
<dbReference type="InterPro" id="IPR035892">
    <property type="entry name" value="C2_domain_sf"/>
</dbReference>
<keyword evidence="1" id="KW-0732">Signal</keyword>
<keyword evidence="3" id="KW-1185">Reference proteome</keyword>
<proteinExistence type="predicted"/>
<accession>A0A3Q3IB51</accession>
<dbReference type="Gene3D" id="2.60.40.150">
    <property type="entry name" value="C2 domain"/>
    <property type="match status" value="1"/>
</dbReference>
<evidence type="ECO:0008006" key="4">
    <source>
        <dbReference type="Google" id="ProtNLM"/>
    </source>
</evidence>